<evidence type="ECO:0000256" key="1">
    <source>
        <dbReference type="SAM" id="MobiDB-lite"/>
    </source>
</evidence>
<organism evidence="2 3">
    <name type="scientific">Gregarina niphandrodes</name>
    <name type="common">Septate eugregarine</name>
    <dbReference type="NCBI Taxonomy" id="110365"/>
    <lineage>
        <taxon>Eukaryota</taxon>
        <taxon>Sar</taxon>
        <taxon>Alveolata</taxon>
        <taxon>Apicomplexa</taxon>
        <taxon>Conoidasida</taxon>
        <taxon>Gregarinasina</taxon>
        <taxon>Eugregarinorida</taxon>
        <taxon>Gregarinidae</taxon>
        <taxon>Gregarina</taxon>
    </lineage>
</organism>
<proteinExistence type="predicted"/>
<evidence type="ECO:0000313" key="3">
    <source>
        <dbReference type="Proteomes" id="UP000019763"/>
    </source>
</evidence>
<gene>
    <name evidence="2" type="ORF">GNI_067350</name>
</gene>
<sequence>MYYSIEDFTVANTFENLVDLVKKSLDNDDTEFLFHGLPVDPLKTLGFDRGWLELKILDNSVKMHTANTMLIATKNRLDIPLVVYCKSQAWEQWLALEYRDGRWYNYLIVCDDMGLEFLVKLNHLGDRREVDGSEGDHHEGVRWSGFGITLNEQFRLWLSGIKNERIRSCLDPHRSPYVYHSILHYCVRHGVIPHGCEIFEGYDVVDEFEIYERYNIDRTMADLFEFRFKPFERIYVIKHKSIKLLPVNESMYESMNESMVEYTWLRTVKMKRFLLPDFSRILRQLKEYATLPTEPATLPTEPVSNIKKHIYPSRELLGLLFINDDASNEISLGLALLLDWSLSKRFQYSYSSYIQKLRGSISIYHSSLDWLEALTMKNTRCTLEQTYLKKNINSTTDDPVLLLDRILLSYIKLSLFTTLSANRIQDLIKFRYVIVKLLLLVPTFSTKNFLLFLSKINNSRPSSLQAVATESTYGNDTGNTNGHTHREDLSIPFLYRTVITAIRVTTYLGGDAREVWRELMNIYPDIQLNVAHDLYLRSRYDQPTFPKLDFNTLCNDWCDITQPVRPYLPINFQDLIHDYEFELEDSYNDLLTSSQNPCLSVYCHSTKAFERILSCTNPHREGSTSHELSSELSSNNISSEVTSHELSETNDADDDDDAETNNDADYSKLDSDILDKIQALELEAVTVDALCKHFNIRKTESIAASLNGKLSSDFADEVMSEPIPINYPGRPRSCDRDRLVTLHGSLSVLTPPSFLHLSLLNNEGPACYSWHHNNLLTVAETTLCSLY</sequence>
<dbReference type="Proteomes" id="UP000019763">
    <property type="component" value="Unassembled WGS sequence"/>
</dbReference>
<evidence type="ECO:0000313" key="2">
    <source>
        <dbReference type="EMBL" id="EZG67639.1"/>
    </source>
</evidence>
<dbReference type="RefSeq" id="XP_011130192.1">
    <property type="nucleotide sequence ID" value="XM_011131890.1"/>
</dbReference>
<keyword evidence="3" id="KW-1185">Reference proteome</keyword>
<comment type="caution">
    <text evidence="2">The sequence shown here is derived from an EMBL/GenBank/DDBJ whole genome shotgun (WGS) entry which is preliminary data.</text>
</comment>
<dbReference type="EMBL" id="AFNH02000506">
    <property type="protein sequence ID" value="EZG67639.1"/>
    <property type="molecule type" value="Genomic_DNA"/>
</dbReference>
<accession>A0A023B7S0</accession>
<feature type="compositionally biased region" description="Low complexity" evidence="1">
    <location>
        <begin position="625"/>
        <end position="640"/>
    </location>
</feature>
<feature type="compositionally biased region" description="Acidic residues" evidence="1">
    <location>
        <begin position="648"/>
        <end position="662"/>
    </location>
</feature>
<feature type="region of interest" description="Disordered" evidence="1">
    <location>
        <begin position="618"/>
        <end position="665"/>
    </location>
</feature>
<dbReference type="GeneID" id="22912477"/>
<name>A0A023B7S0_GRENI</name>
<dbReference type="VEuPathDB" id="CryptoDB:GNI_067350"/>
<protein>
    <submittedName>
        <fullName evidence="2">Uncharacterized protein</fullName>
    </submittedName>
</protein>
<dbReference type="AlphaFoldDB" id="A0A023B7S0"/>
<reference evidence="2" key="1">
    <citation type="submission" date="2013-12" db="EMBL/GenBank/DDBJ databases">
        <authorList>
            <person name="Omoto C.K."/>
            <person name="Sibley D."/>
            <person name="Venepally P."/>
            <person name="Hadjithomas M."/>
            <person name="Karamycheva S."/>
            <person name="Brunk B."/>
            <person name="Roos D."/>
            <person name="Caler E."/>
            <person name="Lorenzi H."/>
        </authorList>
    </citation>
    <scope>NUCLEOTIDE SEQUENCE</scope>
</reference>